<organism evidence="1 2">
    <name type="scientific">Paenibacillus timonensis</name>
    <dbReference type="NCBI Taxonomy" id="225915"/>
    <lineage>
        <taxon>Bacteria</taxon>
        <taxon>Bacillati</taxon>
        <taxon>Bacillota</taxon>
        <taxon>Bacilli</taxon>
        <taxon>Bacillales</taxon>
        <taxon>Paenibacillaceae</taxon>
        <taxon>Paenibacillus</taxon>
    </lineage>
</organism>
<protein>
    <submittedName>
        <fullName evidence="1">Uncharacterized protein</fullName>
    </submittedName>
</protein>
<dbReference type="Proteomes" id="UP001597211">
    <property type="component" value="Unassembled WGS sequence"/>
</dbReference>
<gene>
    <name evidence="1" type="ORF">ACFQ2Z_19120</name>
</gene>
<name>A0ABW3SF78_9BACL</name>
<evidence type="ECO:0000313" key="1">
    <source>
        <dbReference type="EMBL" id="MFD1183456.1"/>
    </source>
</evidence>
<evidence type="ECO:0000313" key="2">
    <source>
        <dbReference type="Proteomes" id="UP001597211"/>
    </source>
</evidence>
<accession>A0ABW3SF78</accession>
<comment type="caution">
    <text evidence="1">The sequence shown here is derived from an EMBL/GenBank/DDBJ whole genome shotgun (WGS) entry which is preliminary data.</text>
</comment>
<sequence length="40" mass="4641">MEPAWIPAKSEWSVGHDNNWANLTLFDYEGRRLPALDVLK</sequence>
<dbReference type="RefSeq" id="WP_372489852.1">
    <property type="nucleotide sequence ID" value="NZ_JAKSXN010000050.1"/>
</dbReference>
<dbReference type="Gene3D" id="3.20.20.80">
    <property type="entry name" value="Glycosidases"/>
    <property type="match status" value="1"/>
</dbReference>
<keyword evidence="2" id="KW-1185">Reference proteome</keyword>
<reference evidence="2" key="1">
    <citation type="journal article" date="2019" name="Int. J. Syst. Evol. Microbiol.">
        <title>The Global Catalogue of Microorganisms (GCM) 10K type strain sequencing project: providing services to taxonomists for standard genome sequencing and annotation.</title>
        <authorList>
            <consortium name="The Broad Institute Genomics Platform"/>
            <consortium name="The Broad Institute Genome Sequencing Center for Infectious Disease"/>
            <person name="Wu L."/>
            <person name="Ma J."/>
        </authorList>
    </citation>
    <scope>NUCLEOTIDE SEQUENCE [LARGE SCALE GENOMIC DNA]</scope>
    <source>
        <strain evidence="2">CCUG 48216</strain>
    </source>
</reference>
<dbReference type="EMBL" id="JBHTKZ010000046">
    <property type="protein sequence ID" value="MFD1183456.1"/>
    <property type="molecule type" value="Genomic_DNA"/>
</dbReference>
<proteinExistence type="predicted"/>